<dbReference type="SMART" id="SM00635">
    <property type="entry name" value="BID_2"/>
    <property type="match status" value="2"/>
</dbReference>
<dbReference type="InterPro" id="IPR008964">
    <property type="entry name" value="Invasin/intimin_cell_adhesion"/>
</dbReference>
<dbReference type="Gene3D" id="2.60.40.1080">
    <property type="match status" value="2"/>
</dbReference>
<dbReference type="Proteomes" id="UP000014634">
    <property type="component" value="Unassembled WGS sequence"/>
</dbReference>
<name>A0AA87TEW6_TREMD</name>
<evidence type="ECO:0000313" key="2">
    <source>
        <dbReference type="EMBL" id="EPF28880.1"/>
    </source>
</evidence>
<dbReference type="EMBL" id="ATFE01000008">
    <property type="protein sequence ID" value="EPF28880.1"/>
    <property type="molecule type" value="Genomic_DNA"/>
</dbReference>
<proteinExistence type="predicted"/>
<feature type="domain" description="BIG2" evidence="1">
    <location>
        <begin position="218"/>
        <end position="295"/>
    </location>
</feature>
<dbReference type="GO" id="GO:0120147">
    <property type="term" value="F:formylglycine-generating oxidase activity"/>
    <property type="evidence" value="ECO:0007669"/>
    <property type="project" value="TreeGrafter"/>
</dbReference>
<feature type="domain" description="BIG2" evidence="1">
    <location>
        <begin position="40"/>
        <end position="117"/>
    </location>
</feature>
<protein>
    <recommendedName>
        <fullName evidence="1">BIG2 domain-containing protein</fullName>
    </recommendedName>
</protein>
<dbReference type="Gene3D" id="3.90.1580.10">
    <property type="entry name" value="paralog of FGE (formylglycine-generating enzyme)"/>
    <property type="match status" value="1"/>
</dbReference>
<dbReference type="InterPro" id="IPR042095">
    <property type="entry name" value="SUMF_sf"/>
</dbReference>
<reference evidence="2 3" key="1">
    <citation type="submission" date="2013-04" db="EMBL/GenBank/DDBJ databases">
        <title>The Genome Sequence of Treponema medium ATCC 700293.</title>
        <authorList>
            <consortium name="The Broad Institute Genomics Platform"/>
            <person name="Earl A."/>
            <person name="Ward D."/>
            <person name="Feldgarden M."/>
            <person name="Gevers D."/>
            <person name="Leonetti C."/>
            <person name="Blanton J.M."/>
            <person name="Dewhirst F.E."/>
            <person name="Izard J."/>
            <person name="Walker B."/>
            <person name="Young S."/>
            <person name="Zeng Q."/>
            <person name="Gargeya S."/>
            <person name="Fitzgerald M."/>
            <person name="Haas B."/>
            <person name="Abouelleil A."/>
            <person name="Allen A.W."/>
            <person name="Alvarado L."/>
            <person name="Arachchi H.M."/>
            <person name="Berlin A.M."/>
            <person name="Chapman S.B."/>
            <person name="Gainer-Dewar J."/>
            <person name="Goldberg J."/>
            <person name="Griggs A."/>
            <person name="Gujja S."/>
            <person name="Hansen M."/>
            <person name="Howarth C."/>
            <person name="Imamovic A."/>
            <person name="Ireland A."/>
            <person name="Larimer J."/>
            <person name="McCowan C."/>
            <person name="Murphy C."/>
            <person name="Pearson M."/>
            <person name="Poon T.W."/>
            <person name="Priest M."/>
            <person name="Roberts A."/>
            <person name="Saif S."/>
            <person name="Shea T."/>
            <person name="Sisk P."/>
            <person name="Sykes S."/>
            <person name="Wortman J."/>
            <person name="Nusbaum C."/>
            <person name="Birren B."/>
        </authorList>
    </citation>
    <scope>NUCLEOTIDE SEQUENCE [LARGE SCALE GENOMIC DNA]</scope>
    <source>
        <strain evidence="2 3">ATCC 700293</strain>
    </source>
</reference>
<sequence length="711" mass="75776">MKINVNKKSGVLLGLAAVLMLGALVIGCKTNVSSETSTVAVTGVTLNKSELTLEAGKSEQLTATVAPTNATNKKVSWSSDKQDIASVDATGKVTANKAGEAVIMVTSEDGGKTASCTVKVTAKPPTTYKVTFSVDGIGGTLKAKSDGIAETDKSPISVEKDKTVTFTAIPAENFVVDKWTIQGGSFESSTGTDGNSAAKVKVTAKTDVKVLFKASAVAVIDVMLDKTELTLEEEKTEQLTATIAPANATNKNITWSSDKPDIASVDATGKVTAHKAGEAVIMVTSEDGGKTASCKVRVTAKPPTTYKITFSVEGGNGTLKAMVDGSEIHTGDKVEQDKIITFTATPNSGYRVKGWKVDDAVVTGNASTTYTHTVTKGVEVKVSFESNSVPPTPPASGPYDFVEITPLAAGITGKDPTYSLPGTDNYWKGVFREGRKVKLSSYKLGKTEVPYEVWYEVRTWAESNGYAFANKGREGRYGSAGAAPTELNKKHPVTEVSWRDCIVWCNAYTQKIKGEAECVYRKSKTDTTVLKDATDTAACDFAYADMSKKGYRLPTEAEWEYAARWQGSDNTNAEQYGDVWLTKLNSASGAKGNWEDAEKTGEVAWYSGNADSKTHPVGTKKANALGLHDMSGNVWEWCFDWYDIDPTVNDAAYTSGGFVVDPQGGAFGGHRVRRGGGWIFGAGRCVVGRRGYANPVISSVDLGFRVAMSKN</sequence>
<organism evidence="2 3">
    <name type="scientific">Treponema medium ATCC 700293</name>
    <dbReference type="NCBI Taxonomy" id="1125700"/>
    <lineage>
        <taxon>Bacteria</taxon>
        <taxon>Pseudomonadati</taxon>
        <taxon>Spirochaetota</taxon>
        <taxon>Spirochaetia</taxon>
        <taxon>Spirochaetales</taxon>
        <taxon>Treponemataceae</taxon>
        <taxon>Treponema</taxon>
    </lineage>
</organism>
<dbReference type="InterPro" id="IPR016187">
    <property type="entry name" value="CTDL_fold"/>
</dbReference>
<dbReference type="InterPro" id="IPR044060">
    <property type="entry name" value="Bacterial_rp_domain"/>
</dbReference>
<gene>
    <name evidence="2" type="ORF">HMPREF9195_01118</name>
</gene>
<comment type="caution">
    <text evidence="2">The sequence shown here is derived from an EMBL/GenBank/DDBJ whole genome shotgun (WGS) entry which is preliminary data.</text>
</comment>
<evidence type="ECO:0000259" key="1">
    <source>
        <dbReference type="SMART" id="SM00635"/>
    </source>
</evidence>
<dbReference type="PROSITE" id="PS51257">
    <property type="entry name" value="PROKAR_LIPOPROTEIN"/>
    <property type="match status" value="1"/>
</dbReference>
<dbReference type="PANTHER" id="PTHR23150:SF19">
    <property type="entry name" value="FORMYLGLYCINE-GENERATING ENZYME"/>
    <property type="match status" value="1"/>
</dbReference>
<dbReference type="Pfam" id="PF02368">
    <property type="entry name" value="Big_2"/>
    <property type="match status" value="2"/>
</dbReference>
<dbReference type="Pfam" id="PF03781">
    <property type="entry name" value="FGE-sulfatase"/>
    <property type="match status" value="1"/>
</dbReference>
<dbReference type="InterPro" id="IPR005532">
    <property type="entry name" value="SUMF_dom"/>
</dbReference>
<dbReference type="PANTHER" id="PTHR23150">
    <property type="entry name" value="SULFATASE MODIFYING FACTOR 1, 2"/>
    <property type="match status" value="1"/>
</dbReference>
<dbReference type="InterPro" id="IPR051043">
    <property type="entry name" value="Sulfatase_Mod_Factor_Kinase"/>
</dbReference>
<evidence type="ECO:0000313" key="3">
    <source>
        <dbReference type="Proteomes" id="UP000014634"/>
    </source>
</evidence>
<dbReference type="SUPFAM" id="SSF56436">
    <property type="entry name" value="C-type lectin-like"/>
    <property type="match status" value="1"/>
</dbReference>
<accession>A0AA87TEW6</accession>
<dbReference type="Pfam" id="PF18998">
    <property type="entry name" value="Flg_new_2"/>
    <property type="match status" value="2"/>
</dbReference>
<dbReference type="AlphaFoldDB" id="A0AA87TEW6"/>
<dbReference type="SUPFAM" id="SSF49373">
    <property type="entry name" value="Invasin/intimin cell-adhesion fragments"/>
    <property type="match status" value="2"/>
</dbReference>
<dbReference type="InterPro" id="IPR003343">
    <property type="entry name" value="Big_2"/>
</dbReference>